<dbReference type="Pfam" id="PF22422">
    <property type="entry name" value="MGH1-like_GH"/>
    <property type="match status" value="1"/>
</dbReference>
<dbReference type="GO" id="GO:0004573">
    <property type="term" value="F:Glc3Man9GlcNAc2 oligosaccharide glucosidase activity"/>
    <property type="evidence" value="ECO:0007669"/>
    <property type="project" value="InterPro"/>
</dbReference>
<name>A0A318S2G2_WILLI</name>
<dbReference type="InterPro" id="IPR012341">
    <property type="entry name" value="6hp_glycosidase-like_sf"/>
</dbReference>
<dbReference type="SUPFAM" id="SSF48208">
    <property type="entry name" value="Six-hairpin glycosidases"/>
    <property type="match status" value="1"/>
</dbReference>
<protein>
    <submittedName>
        <fullName evidence="4">Glycosyl hydrolase family 63</fullName>
    </submittedName>
</protein>
<dbReference type="InterPro" id="IPR008928">
    <property type="entry name" value="6-hairpin_glycosidase_sf"/>
</dbReference>
<feature type="domain" description="Mannosylglycerate hydrolase MGH1-like glycoside hydrolase" evidence="3">
    <location>
        <begin position="441"/>
        <end position="540"/>
    </location>
</feature>
<dbReference type="InterPro" id="IPR004888">
    <property type="entry name" value="Glycoside_hydrolase_63"/>
</dbReference>
<accession>A0A318S2G2</accession>
<feature type="domain" description="Glycosyl hydrolase family 63 C-terminal" evidence="2">
    <location>
        <begin position="705"/>
        <end position="795"/>
    </location>
</feature>
<sequence length="891" mass="100442">MNEHRKPPTGTVEHGRLAEATGRLEDGLHDANPWYEWGPYLSERAWGTVREDYSADGDAWSYFPHDHARSRAYRWNEDGMAGISDIAHDFCLALSLWNGVDPILKERMFGLTGPQGNHGEDVKEYWWYLQGLPSHALLQWRYHYPQVEFPYADLIAENGRRGREDFEYELLDTGVFDDNRFWIVDVTYAKASPTDLLMQVDVTNNGPAEATIDVLPTGWFRNSWRAEAGSAVPGLSFTGDEMVLDHHRLGGYRLQAAPASDGTTPRVLFCDNETNIPKIYGGDPVTAYPKDGINDHLIDGAATVNPDLRGTKAAWHYRLTVPAGQSVQLRLRLSDAESAVHDTDWAGGAFEQTQTARQHDADEFYAALAPDDIDTERMRIVTQASAGLIWSKQMYSYDVGRWLDGDPAEPPPPPGRENGRNAGWRHLDARDILAMPDPWEYPWFAAWDLAFHTIPWAHLDPAFAKYQLVVLLREWFQHPNGALPAYEWSFDDVNPPVHALAALRVFIIDGGTDVQFLERVFQKLLLNFTWWLNREDPQGNNIFGGGFLGLDNISPVDRSHLPAGCTLEQSDGTGWMAFYSSAMLSIAQHLVDFDPVYEDMVIKFLEQFALIGEALEKSGLYDAEDGFYYDRFTDSAGNSSAIKVQSLVGVIPALAAATVPLDDTARANKLRKRFQRRFTNAAKREQRSWRFRTDATGHTRVLLSVLGANQLRRLLQTVFDEDALLSPYGLRSLSKKYETPYELPNEAGAVIDYEPAESRTAMYGGNSNWRGPVWFPINYLAIRAMVQYGRFFGEETKMPYPAGSDTEHTFFDVAHDMAERLISIWLPDAHGRRPVYGGTEIFQTDPAWKNNLTFNEYFHGDNGAGLGAGHQTGWTALVIDLLLRPPSKSHH</sequence>
<evidence type="ECO:0000259" key="2">
    <source>
        <dbReference type="Pfam" id="PF03200"/>
    </source>
</evidence>
<evidence type="ECO:0000256" key="1">
    <source>
        <dbReference type="SAM" id="MobiDB-lite"/>
    </source>
</evidence>
<evidence type="ECO:0000313" key="4">
    <source>
        <dbReference type="EMBL" id="PYE17578.1"/>
    </source>
</evidence>
<dbReference type="EMBL" id="QJSP01000006">
    <property type="protein sequence ID" value="PYE17578.1"/>
    <property type="molecule type" value="Genomic_DNA"/>
</dbReference>
<keyword evidence="4" id="KW-0378">Hydrolase</keyword>
<dbReference type="InterPro" id="IPR031335">
    <property type="entry name" value="Glyco_hydro_63_C"/>
</dbReference>
<dbReference type="Proteomes" id="UP000247591">
    <property type="component" value="Unassembled WGS sequence"/>
</dbReference>
<feature type="region of interest" description="Disordered" evidence="1">
    <location>
        <begin position="403"/>
        <end position="422"/>
    </location>
</feature>
<dbReference type="Gene3D" id="1.50.10.10">
    <property type="match status" value="1"/>
</dbReference>
<dbReference type="GO" id="GO:0009311">
    <property type="term" value="P:oligosaccharide metabolic process"/>
    <property type="evidence" value="ECO:0007669"/>
    <property type="project" value="InterPro"/>
</dbReference>
<evidence type="ECO:0000259" key="3">
    <source>
        <dbReference type="Pfam" id="PF22422"/>
    </source>
</evidence>
<reference evidence="4 5" key="1">
    <citation type="submission" date="2018-06" db="EMBL/GenBank/DDBJ databases">
        <title>Genomic Encyclopedia of Type Strains, Phase IV (KMG-IV): sequencing the most valuable type-strain genomes for metagenomic binning, comparative biology and taxonomic classification.</title>
        <authorList>
            <person name="Goeker M."/>
        </authorList>
    </citation>
    <scope>NUCLEOTIDE SEQUENCE [LARGE SCALE GENOMIC DNA]</scope>
    <source>
        <strain evidence="4 5">DSM 45521</strain>
    </source>
</reference>
<dbReference type="PANTHER" id="PTHR10412">
    <property type="entry name" value="MANNOSYL-OLIGOSACCHARIDE GLUCOSIDASE"/>
    <property type="match status" value="1"/>
</dbReference>
<dbReference type="PANTHER" id="PTHR10412:SF10">
    <property type="entry name" value="GLYCOSYL HYDROLASE FAMILY 63 C-TERMINAL DOMAIN-CONTAINING PROTEIN"/>
    <property type="match status" value="1"/>
</dbReference>
<comment type="caution">
    <text evidence="4">The sequence shown here is derived from an EMBL/GenBank/DDBJ whole genome shotgun (WGS) entry which is preliminary data.</text>
</comment>
<dbReference type="InterPro" id="IPR054491">
    <property type="entry name" value="MGH1-like_GH"/>
</dbReference>
<dbReference type="AlphaFoldDB" id="A0A318S2G2"/>
<proteinExistence type="predicted"/>
<organism evidence="4 5">
    <name type="scientific">Williamsia limnetica</name>
    <dbReference type="NCBI Taxonomy" id="882452"/>
    <lineage>
        <taxon>Bacteria</taxon>
        <taxon>Bacillati</taxon>
        <taxon>Actinomycetota</taxon>
        <taxon>Actinomycetes</taxon>
        <taxon>Mycobacteriales</taxon>
        <taxon>Nocardiaceae</taxon>
        <taxon>Williamsia</taxon>
    </lineage>
</organism>
<dbReference type="RefSeq" id="WP_110469801.1">
    <property type="nucleotide sequence ID" value="NZ_QJSP01000006.1"/>
</dbReference>
<dbReference type="OrthoDB" id="9798687at2"/>
<dbReference type="Pfam" id="PF03200">
    <property type="entry name" value="Glyco_hydro_63"/>
    <property type="match status" value="1"/>
</dbReference>
<evidence type="ECO:0000313" key="5">
    <source>
        <dbReference type="Proteomes" id="UP000247591"/>
    </source>
</evidence>
<gene>
    <name evidence="4" type="ORF">DFR67_106282</name>
</gene>
<keyword evidence="5" id="KW-1185">Reference proteome</keyword>